<keyword evidence="5" id="KW-1185">Reference proteome</keyword>
<protein>
    <submittedName>
        <fullName evidence="4">Alpha/beta fold hydrolase</fullName>
    </submittedName>
</protein>
<feature type="domain" description="Phospholipase/carboxylesterase/thioesterase" evidence="3">
    <location>
        <begin position="27"/>
        <end position="232"/>
    </location>
</feature>
<organism evidence="4 5">
    <name type="scientific">Hydrogenophaga aromaticivorans</name>
    <dbReference type="NCBI Taxonomy" id="2610898"/>
    <lineage>
        <taxon>Bacteria</taxon>
        <taxon>Pseudomonadati</taxon>
        <taxon>Pseudomonadota</taxon>
        <taxon>Betaproteobacteria</taxon>
        <taxon>Burkholderiales</taxon>
        <taxon>Comamonadaceae</taxon>
        <taxon>Hydrogenophaga</taxon>
    </lineage>
</organism>
<gene>
    <name evidence="4" type="ORF">F3K02_14145</name>
</gene>
<dbReference type="EMBL" id="VYGV01000012">
    <property type="protein sequence ID" value="NWF46381.1"/>
    <property type="molecule type" value="Genomic_DNA"/>
</dbReference>
<dbReference type="PANTHER" id="PTHR10655">
    <property type="entry name" value="LYSOPHOSPHOLIPASE-RELATED"/>
    <property type="match status" value="1"/>
</dbReference>
<dbReference type="Pfam" id="PF02230">
    <property type="entry name" value="Abhydrolase_2"/>
    <property type="match status" value="1"/>
</dbReference>
<comment type="similarity">
    <text evidence="1">Belongs to the AB hydrolase superfamily. AB hydrolase 2 family.</text>
</comment>
<dbReference type="Proteomes" id="UP000545507">
    <property type="component" value="Unassembled WGS sequence"/>
</dbReference>
<dbReference type="SUPFAM" id="SSF53474">
    <property type="entry name" value="alpha/beta-Hydrolases"/>
    <property type="match status" value="1"/>
</dbReference>
<dbReference type="Gene3D" id="3.40.50.1820">
    <property type="entry name" value="alpha/beta hydrolase"/>
    <property type="match status" value="1"/>
</dbReference>
<evidence type="ECO:0000313" key="5">
    <source>
        <dbReference type="Proteomes" id="UP000545507"/>
    </source>
</evidence>
<proteinExistence type="inferred from homology"/>
<accession>A0A7Y8KYK0</accession>
<reference evidence="4 5" key="1">
    <citation type="submission" date="2019-09" db="EMBL/GenBank/DDBJ databases">
        <title>Hydrogenophaga aromatica sp. nov., isolated from a para-xylene-degrading enrichment culture.</title>
        <authorList>
            <person name="Tancsics A."/>
            <person name="Banerjee S."/>
        </authorList>
    </citation>
    <scope>NUCLEOTIDE SEQUENCE [LARGE SCALE GENOMIC DNA]</scope>
    <source>
        <strain evidence="4 5">D2P1</strain>
    </source>
</reference>
<name>A0A7Y8KYK0_9BURK</name>
<evidence type="ECO:0000256" key="2">
    <source>
        <dbReference type="ARBA" id="ARBA00022801"/>
    </source>
</evidence>
<dbReference type="GO" id="GO:0016787">
    <property type="term" value="F:hydrolase activity"/>
    <property type="evidence" value="ECO:0007669"/>
    <property type="project" value="UniProtKB-KW"/>
</dbReference>
<dbReference type="PANTHER" id="PTHR10655:SF17">
    <property type="entry name" value="LYSOPHOSPHOLIPASE-LIKE PROTEIN 1"/>
    <property type="match status" value="1"/>
</dbReference>
<dbReference type="InterPro" id="IPR029058">
    <property type="entry name" value="AB_hydrolase_fold"/>
</dbReference>
<comment type="caution">
    <text evidence="4">The sequence shown here is derived from an EMBL/GenBank/DDBJ whole genome shotgun (WGS) entry which is preliminary data.</text>
</comment>
<evidence type="ECO:0000313" key="4">
    <source>
        <dbReference type="EMBL" id="NWF46381.1"/>
    </source>
</evidence>
<dbReference type="InterPro" id="IPR050565">
    <property type="entry name" value="LYPA1-2/EST-like"/>
</dbReference>
<sequence>MYVPDLSLNQTLPPQTFVTGRDPAATPVASLIVLHGLGTTGGDFIPLLRSMNLAAVGPVRCVFPDAPLRTVSFNGSDMHAWYDAAPSDAPRHAPLPADEAGLRASQSLVQALIEQEEAQGMPSERIVLMGFSQGAVLAVHAGLRAPQRLAAIVALSGYLPLGARTLQSESHPANQRLPIFLAHGEYDEVVPIDRARAARTVLQVMGHLVEWHNYPMGHEVSDTELADVEAWLIGVLSVV</sequence>
<dbReference type="AlphaFoldDB" id="A0A7Y8KYK0"/>
<dbReference type="InterPro" id="IPR003140">
    <property type="entry name" value="PLipase/COase/thioEstase"/>
</dbReference>
<evidence type="ECO:0000256" key="1">
    <source>
        <dbReference type="ARBA" id="ARBA00006499"/>
    </source>
</evidence>
<keyword evidence="2 4" id="KW-0378">Hydrolase</keyword>
<evidence type="ECO:0000259" key="3">
    <source>
        <dbReference type="Pfam" id="PF02230"/>
    </source>
</evidence>